<feature type="region of interest" description="Disordered" evidence="2">
    <location>
        <begin position="130"/>
        <end position="161"/>
    </location>
</feature>
<dbReference type="InterPro" id="IPR010992">
    <property type="entry name" value="IHF-like_DNA-bd_dom_sf"/>
</dbReference>
<evidence type="ECO:0000313" key="4">
    <source>
        <dbReference type="EMBL" id="WCG02991.1"/>
    </source>
</evidence>
<dbReference type="Pfam" id="PF18291">
    <property type="entry name" value="HU-HIG"/>
    <property type="match status" value="1"/>
</dbReference>
<dbReference type="InterPro" id="IPR041607">
    <property type="entry name" value="HU-HIG"/>
</dbReference>
<dbReference type="SUPFAM" id="SSF47729">
    <property type="entry name" value="IHF-like DNA-binding proteins"/>
    <property type="match status" value="1"/>
</dbReference>
<evidence type="ECO:0000313" key="5">
    <source>
        <dbReference type="Proteomes" id="UP001179501"/>
    </source>
</evidence>
<organism evidence="4 5">
    <name type="scientific">Porphyromonas gingivalis</name>
    <name type="common">Bacteroides gingivalis</name>
    <dbReference type="NCBI Taxonomy" id="837"/>
    <lineage>
        <taxon>Bacteria</taxon>
        <taxon>Pseudomonadati</taxon>
        <taxon>Bacteroidota</taxon>
        <taxon>Bacteroidia</taxon>
        <taxon>Bacteroidales</taxon>
        <taxon>Porphyromonadaceae</taxon>
        <taxon>Porphyromonas</taxon>
    </lineage>
</organism>
<evidence type="ECO:0000256" key="1">
    <source>
        <dbReference type="ARBA" id="ARBA00023125"/>
    </source>
</evidence>
<evidence type="ECO:0000259" key="3">
    <source>
        <dbReference type="Pfam" id="PF18291"/>
    </source>
</evidence>
<dbReference type="GO" id="GO:0003677">
    <property type="term" value="F:DNA binding"/>
    <property type="evidence" value="ECO:0007669"/>
    <property type="project" value="UniProtKB-KW"/>
</dbReference>
<feature type="domain" description="HU" evidence="3">
    <location>
        <begin position="5"/>
        <end position="119"/>
    </location>
</feature>
<dbReference type="AlphaFoldDB" id="A0AAF0BFL6"/>
<reference evidence="4" key="1">
    <citation type="submission" date="2023-01" db="EMBL/GenBank/DDBJ databases">
        <title>Phages are important unrecognized players in the ecology of the oral pathogen Porphyromonas gingivalis.</title>
        <authorList>
            <person name="Matrishin C.B."/>
            <person name="Kauffman K.M."/>
        </authorList>
    </citation>
    <scope>NUCLEOTIDE SEQUENCE</scope>
    <source>
        <strain evidence="4">ATCC 49417</strain>
    </source>
</reference>
<keyword evidence="1" id="KW-0238">DNA-binding</keyword>
<evidence type="ECO:0000256" key="2">
    <source>
        <dbReference type="SAM" id="MobiDB-lite"/>
    </source>
</evidence>
<protein>
    <submittedName>
        <fullName evidence="4">Histidinol phosphate phosphatase</fullName>
    </submittedName>
</protein>
<accession>A0AAF0BFL6</accession>
<dbReference type="EMBL" id="CP116614">
    <property type="protein sequence ID" value="WCG02991.1"/>
    <property type="molecule type" value="Genomic_DNA"/>
</dbReference>
<sequence length="161" mass="17813">MAEKALNYTLHQRKAVAGKFKGQMVQVALPSGRNRVNFRHFCERVAKATTFTHHEVAAVLNYATEIAKDIVSQGDMVEFGDLGVLKPSFKSQQVPVEEKFLAAKHILKPVVTLKPSKEYFTLTNVEYERIEPKPKKGPKDTHKPETPTPGGPSQEDSGGGL</sequence>
<name>A0AAF0BFL6_PORGN</name>
<dbReference type="Proteomes" id="UP001179501">
    <property type="component" value="Chromosome"/>
</dbReference>
<gene>
    <name evidence="4" type="ORF">NY151_10120</name>
</gene>
<feature type="compositionally biased region" description="Basic and acidic residues" evidence="2">
    <location>
        <begin position="130"/>
        <end position="145"/>
    </location>
</feature>
<dbReference type="RefSeq" id="WP_021679120.1">
    <property type="nucleotide sequence ID" value="NZ_CP116614.1"/>
</dbReference>
<proteinExistence type="predicted"/>